<keyword evidence="2" id="KW-0378">Hydrolase</keyword>
<dbReference type="AlphaFoldDB" id="A0AAW6M1P9"/>
<organism evidence="2 3">
    <name type="scientific">Bacteroides cellulosilyticus</name>
    <dbReference type="NCBI Taxonomy" id="246787"/>
    <lineage>
        <taxon>Bacteria</taxon>
        <taxon>Pseudomonadati</taxon>
        <taxon>Bacteroidota</taxon>
        <taxon>Bacteroidia</taxon>
        <taxon>Bacteroidales</taxon>
        <taxon>Bacteroidaceae</taxon>
        <taxon>Bacteroides</taxon>
    </lineage>
</organism>
<name>A0AAW6M1P9_9BACE</name>
<accession>A0AAW6M1P9</accession>
<dbReference type="InterPro" id="IPR008969">
    <property type="entry name" value="CarboxyPept-like_regulatory"/>
</dbReference>
<feature type="signal peptide" evidence="1">
    <location>
        <begin position="1"/>
        <end position="19"/>
    </location>
</feature>
<dbReference type="EMBL" id="JARFID010000016">
    <property type="protein sequence ID" value="MDE8695566.1"/>
    <property type="molecule type" value="Genomic_DNA"/>
</dbReference>
<gene>
    <name evidence="2" type="ORF">PZH42_15770</name>
</gene>
<evidence type="ECO:0000256" key="1">
    <source>
        <dbReference type="SAM" id="SignalP"/>
    </source>
</evidence>
<keyword evidence="1" id="KW-0732">Signal</keyword>
<keyword evidence="2" id="KW-0645">Protease</keyword>
<dbReference type="SUPFAM" id="SSF49464">
    <property type="entry name" value="Carboxypeptidase regulatory domain-like"/>
    <property type="match status" value="1"/>
</dbReference>
<dbReference type="GO" id="GO:0004180">
    <property type="term" value="F:carboxypeptidase activity"/>
    <property type="evidence" value="ECO:0007669"/>
    <property type="project" value="UniProtKB-KW"/>
</dbReference>
<reference evidence="2" key="1">
    <citation type="submission" date="2023-03" db="EMBL/GenBank/DDBJ databases">
        <title>DFI Biobank Strains.</title>
        <authorList>
            <person name="Mostad J."/>
            <person name="Paddock L."/>
            <person name="Medina S."/>
            <person name="Waligurski E."/>
            <person name="Barat B."/>
            <person name="Smith R."/>
            <person name="Burgo V."/>
            <person name="Metcalfe C."/>
            <person name="Woodson C."/>
            <person name="Sundararajan A."/>
            <person name="Ramaswamy R."/>
            <person name="Lin H."/>
            <person name="Pamer E.G."/>
        </authorList>
    </citation>
    <scope>NUCLEOTIDE SEQUENCE</scope>
    <source>
        <strain evidence="2">DFI.9.5</strain>
    </source>
</reference>
<dbReference type="Proteomes" id="UP001221924">
    <property type="component" value="Unassembled WGS sequence"/>
</dbReference>
<protein>
    <submittedName>
        <fullName evidence="2">Carboxypeptidase-like regulatory domain-containing protein</fullName>
    </submittedName>
</protein>
<evidence type="ECO:0000313" key="3">
    <source>
        <dbReference type="Proteomes" id="UP001221924"/>
    </source>
</evidence>
<dbReference type="Pfam" id="PF13620">
    <property type="entry name" value="CarboxypepD_reg"/>
    <property type="match status" value="1"/>
</dbReference>
<keyword evidence="2" id="KW-0121">Carboxypeptidase</keyword>
<evidence type="ECO:0000313" key="2">
    <source>
        <dbReference type="EMBL" id="MDE8695566.1"/>
    </source>
</evidence>
<feature type="chain" id="PRO_5043364104" evidence="1">
    <location>
        <begin position="20"/>
        <end position="86"/>
    </location>
</feature>
<comment type="caution">
    <text evidence="2">The sequence shown here is derived from an EMBL/GenBank/DDBJ whole genome shotgun (WGS) entry which is preliminary data.</text>
</comment>
<sequence>MKRIILSMLCLTACISLMAQNISGKLVDEAQQPLPYANVVLQTVDSAFVTGTTTGEKGEFKLQKIVAGDYRLAISSIGYQSLYLSL</sequence>
<proteinExistence type="predicted"/>
<dbReference type="RefSeq" id="WP_256141715.1">
    <property type="nucleotide sequence ID" value="NZ_JANFZY010000037.1"/>
</dbReference>
<dbReference type="Gene3D" id="2.60.40.1120">
    <property type="entry name" value="Carboxypeptidase-like, regulatory domain"/>
    <property type="match status" value="1"/>
</dbReference>